<dbReference type="Proteomes" id="UP001215280">
    <property type="component" value="Unassembled WGS sequence"/>
</dbReference>
<evidence type="ECO:0000313" key="2">
    <source>
        <dbReference type="EMBL" id="KAJ7778754.1"/>
    </source>
</evidence>
<gene>
    <name evidence="2" type="ORF">DFH07DRAFT_865468</name>
</gene>
<sequence>MPNPKRAITGGHRLFHSIVDYFSDDMTHRNLPHEILQQEFHVHFVSTSPNASTTEQFKEFKTLVERTHTDPVRVEEEDKSTTCLCIYVNSGASDNPMQSEISSHIGGKGNHFCRKCQVSGTQKEKATNDGYHALFEPGLPRTKEYILDELGKQVKLACSGVAQPIKDTQTDTGVKDMYTQYWIEKLISRFREMKKDNIWHISHTTWSEEEKKTYALCLQSTATNGLSIHAIIMQYAGSLMGRQFKTIVQTNIFHVYGLVTDNQFIAWKATGELSALLWFPEIRNMTESRTPDSIFNIQQDLKIAVANVLDIFAVIDPSKVMTEIKLHLLVHIDDDAVEIGPLLGAITEIFECFNAVFRFCSILSNHLAPSRDIAVQLSRQEGLKHCLIGGRWPHGTERIWRTAGPGVRQFMEKHPVLQKLLGWTENKLLVHGEAKLPPLPWGHKARAEHTLGATNAARALNFGIYPSESIWQKCRQVVSESLDQCFVGSWTRTIPGRISEILQGNGSLVLVVLEHFQVLSTRDEVYGMPVTFSIIPAKNVKFNFNVQHDCYSAKCEARGVRMQMQEWVESDKTENFIVHNPLDRYIINSHAFHNTHLIRATLPRSLLAPIPLFENWKEKHDELATTLPRRAATASKKRKADQDDGDTETRPRKRRKKVVGKQKEKTGPAVAGMVANRSQ</sequence>
<comment type="caution">
    <text evidence="2">The sequence shown here is derived from an EMBL/GenBank/DDBJ whole genome shotgun (WGS) entry which is preliminary data.</text>
</comment>
<organism evidence="2 3">
    <name type="scientific">Mycena maculata</name>
    <dbReference type="NCBI Taxonomy" id="230809"/>
    <lineage>
        <taxon>Eukaryota</taxon>
        <taxon>Fungi</taxon>
        <taxon>Dikarya</taxon>
        <taxon>Basidiomycota</taxon>
        <taxon>Agaricomycotina</taxon>
        <taxon>Agaricomycetes</taxon>
        <taxon>Agaricomycetidae</taxon>
        <taxon>Agaricales</taxon>
        <taxon>Marasmiineae</taxon>
        <taxon>Mycenaceae</taxon>
        <taxon>Mycena</taxon>
    </lineage>
</organism>
<proteinExistence type="predicted"/>
<feature type="compositionally biased region" description="Basic residues" evidence="1">
    <location>
        <begin position="651"/>
        <end position="660"/>
    </location>
</feature>
<reference evidence="2" key="1">
    <citation type="submission" date="2023-03" db="EMBL/GenBank/DDBJ databases">
        <title>Massive genome expansion in bonnet fungi (Mycena s.s.) driven by repeated elements and novel gene families across ecological guilds.</title>
        <authorList>
            <consortium name="Lawrence Berkeley National Laboratory"/>
            <person name="Harder C.B."/>
            <person name="Miyauchi S."/>
            <person name="Viragh M."/>
            <person name="Kuo A."/>
            <person name="Thoen E."/>
            <person name="Andreopoulos B."/>
            <person name="Lu D."/>
            <person name="Skrede I."/>
            <person name="Drula E."/>
            <person name="Henrissat B."/>
            <person name="Morin E."/>
            <person name="Kohler A."/>
            <person name="Barry K."/>
            <person name="LaButti K."/>
            <person name="Morin E."/>
            <person name="Salamov A."/>
            <person name="Lipzen A."/>
            <person name="Mereny Z."/>
            <person name="Hegedus B."/>
            <person name="Baldrian P."/>
            <person name="Stursova M."/>
            <person name="Weitz H."/>
            <person name="Taylor A."/>
            <person name="Grigoriev I.V."/>
            <person name="Nagy L.G."/>
            <person name="Martin F."/>
            <person name="Kauserud H."/>
        </authorList>
    </citation>
    <scope>NUCLEOTIDE SEQUENCE</scope>
    <source>
        <strain evidence="2">CBHHK188m</strain>
    </source>
</reference>
<keyword evidence="3" id="KW-1185">Reference proteome</keyword>
<evidence type="ECO:0000256" key="1">
    <source>
        <dbReference type="SAM" id="MobiDB-lite"/>
    </source>
</evidence>
<accession>A0AAD7K5G5</accession>
<name>A0AAD7K5G5_9AGAR</name>
<feature type="region of interest" description="Disordered" evidence="1">
    <location>
        <begin position="626"/>
        <end position="679"/>
    </location>
</feature>
<dbReference type="EMBL" id="JARJLG010000008">
    <property type="protein sequence ID" value="KAJ7778754.1"/>
    <property type="molecule type" value="Genomic_DNA"/>
</dbReference>
<protein>
    <submittedName>
        <fullName evidence="2">Uncharacterized protein</fullName>
    </submittedName>
</protein>
<dbReference type="AlphaFoldDB" id="A0AAD7K5G5"/>
<evidence type="ECO:0000313" key="3">
    <source>
        <dbReference type="Proteomes" id="UP001215280"/>
    </source>
</evidence>